<keyword evidence="3" id="KW-1185">Reference proteome</keyword>
<reference evidence="2" key="2">
    <citation type="submission" date="2021-05" db="UniProtKB">
        <authorList>
            <consortium name="EnsemblPlants"/>
        </authorList>
    </citation>
    <scope>IDENTIFICATION</scope>
    <source>
        <strain evidence="2">subsp. malaccensis</strain>
    </source>
</reference>
<dbReference type="InParanoid" id="A0A804K2L2"/>
<name>A0A804K2L2_MUSAM</name>
<gene>
    <name evidence="1" type="ORF">GSMUA_337640.1</name>
</gene>
<protein>
    <submittedName>
        <fullName evidence="1">(wild Malaysian banana) hypothetical protein</fullName>
    </submittedName>
</protein>
<dbReference type="EnsemblPlants" id="Ma08_t03920.1">
    <property type="protein sequence ID" value="Ma08_p03920.1"/>
    <property type="gene ID" value="Ma08_g03920"/>
</dbReference>
<evidence type="ECO:0000313" key="1">
    <source>
        <dbReference type="EMBL" id="CAG1830510.1"/>
    </source>
</evidence>
<dbReference type="Gramene" id="Ma08_t03920.1">
    <property type="protein sequence ID" value="Ma08_p03920.1"/>
    <property type="gene ID" value="Ma08_g03920"/>
</dbReference>
<organism evidence="2 3">
    <name type="scientific">Musa acuminata subsp. malaccensis</name>
    <name type="common">Wild banana</name>
    <name type="synonym">Musa malaccensis</name>
    <dbReference type="NCBI Taxonomy" id="214687"/>
    <lineage>
        <taxon>Eukaryota</taxon>
        <taxon>Viridiplantae</taxon>
        <taxon>Streptophyta</taxon>
        <taxon>Embryophyta</taxon>
        <taxon>Tracheophyta</taxon>
        <taxon>Spermatophyta</taxon>
        <taxon>Magnoliopsida</taxon>
        <taxon>Liliopsida</taxon>
        <taxon>Zingiberales</taxon>
        <taxon>Musaceae</taxon>
        <taxon>Musa</taxon>
    </lineage>
</organism>
<sequence length="83" mass="9372">MFMVVSYTKLTEKAALIQVLPFSLRNHALHVLKCPYTSDASKVKELCVNHDLWMIPAAIIHLFFIFTENPLVFSVNATCISSC</sequence>
<dbReference type="Proteomes" id="UP000012960">
    <property type="component" value="Unplaced"/>
</dbReference>
<dbReference type="AlphaFoldDB" id="A0A804K2L2"/>
<evidence type="ECO:0000313" key="3">
    <source>
        <dbReference type="Proteomes" id="UP000012960"/>
    </source>
</evidence>
<evidence type="ECO:0000313" key="2">
    <source>
        <dbReference type="EnsemblPlants" id="Ma08_p03920.1"/>
    </source>
</evidence>
<reference evidence="1" key="1">
    <citation type="submission" date="2021-03" db="EMBL/GenBank/DDBJ databases">
        <authorList>
            <consortium name="Genoscope - CEA"/>
            <person name="William W."/>
        </authorList>
    </citation>
    <scope>NUCLEOTIDE SEQUENCE</scope>
    <source>
        <strain evidence="1">Doubled-haploid Pahang</strain>
    </source>
</reference>
<accession>A0A804K2L2</accession>
<proteinExistence type="predicted"/>
<dbReference type="EMBL" id="HG996472">
    <property type="protein sequence ID" value="CAG1830510.1"/>
    <property type="molecule type" value="Genomic_DNA"/>
</dbReference>